<sequence length="411" mass="47219">MEKIAIIGAGVSGLTIGKLLLEKGYDVTIFEARKQIGGRLKEAFVNGYAIDLGGQWLHQIDDKKNSLIDLINTTGAVFQLDEYEEVICNGRHDYYLDVPEIFERFLNYMKTLELKEDESVFESLRKFTDDPFMYSYIEAFLADMAAGSRNYSSKKFKENLATFKPTDYALRDKTMANTVLEYYNNILQNYIKVNTPVKTISYINDDVRISTLKGEEYSFSQCIISVPISQLKTDKINFVPVLPSEKREAFHKIGFGKGVKVLLFFSNNILDKSYFNLEYAPYYIQKTLKGKEPIYVIYTLLFGDYAERYYHNPENIKENIFKELSALSNSNIKDSNIKDSLIEAVYQDWSSEEYIEGTYSFPLPNEDNVRIIAAEPIDNKLFFIGEAMNQNSEYGFIHGAMDTAISLAKKF</sequence>
<reference evidence="8 9" key="1">
    <citation type="submission" date="2016-10" db="EMBL/GenBank/DDBJ databases">
        <authorList>
            <person name="de Groot N.N."/>
        </authorList>
    </citation>
    <scope>NUCLEOTIDE SEQUENCE [LARGE SCALE GENOMIC DNA]</scope>
    <source>
        <strain evidence="8 9">DSM 23048</strain>
    </source>
</reference>
<dbReference type="PANTHER" id="PTHR10742:SF410">
    <property type="entry name" value="LYSINE-SPECIFIC HISTONE DEMETHYLASE 2"/>
    <property type="match status" value="1"/>
</dbReference>
<dbReference type="GeneID" id="82256367"/>
<evidence type="ECO:0000256" key="1">
    <source>
        <dbReference type="ARBA" id="ARBA00004814"/>
    </source>
</evidence>
<comment type="catalytic activity">
    <reaction evidence="6">
        <text>L-tryptophan + O2 = indole-3-acetamide + CO2 + H2O</text>
        <dbReference type="Rhea" id="RHEA:16165"/>
        <dbReference type="ChEBI" id="CHEBI:15377"/>
        <dbReference type="ChEBI" id="CHEBI:15379"/>
        <dbReference type="ChEBI" id="CHEBI:16031"/>
        <dbReference type="ChEBI" id="CHEBI:16526"/>
        <dbReference type="ChEBI" id="CHEBI:57912"/>
        <dbReference type="EC" id="1.13.12.3"/>
    </reaction>
</comment>
<evidence type="ECO:0000256" key="4">
    <source>
        <dbReference type="ARBA" id="ARBA00017871"/>
    </source>
</evidence>
<evidence type="ECO:0000256" key="5">
    <source>
        <dbReference type="ARBA" id="ARBA00023070"/>
    </source>
</evidence>
<dbReference type="GO" id="GO:0050361">
    <property type="term" value="F:tryptophan 2-monooxygenase activity"/>
    <property type="evidence" value="ECO:0007669"/>
    <property type="project" value="UniProtKB-EC"/>
</dbReference>
<dbReference type="PRINTS" id="PR00419">
    <property type="entry name" value="ADXRDTASE"/>
</dbReference>
<dbReference type="PANTHER" id="PTHR10742">
    <property type="entry name" value="FLAVIN MONOAMINE OXIDASE"/>
    <property type="match status" value="1"/>
</dbReference>
<dbReference type="InterPro" id="IPR050281">
    <property type="entry name" value="Flavin_monoamine_oxidase"/>
</dbReference>
<evidence type="ECO:0000259" key="7">
    <source>
        <dbReference type="Pfam" id="PF01593"/>
    </source>
</evidence>
<organism evidence="8 9">
    <name type="scientific">Myroides marinus</name>
    <dbReference type="NCBI Taxonomy" id="703342"/>
    <lineage>
        <taxon>Bacteria</taxon>
        <taxon>Pseudomonadati</taxon>
        <taxon>Bacteroidota</taxon>
        <taxon>Flavobacteriia</taxon>
        <taxon>Flavobacteriales</taxon>
        <taxon>Flavobacteriaceae</taxon>
        <taxon>Myroides</taxon>
    </lineage>
</organism>
<feature type="domain" description="Amine oxidase" evidence="7">
    <location>
        <begin position="11"/>
        <end position="408"/>
    </location>
</feature>
<dbReference type="AlphaFoldDB" id="A0A1H6T563"/>
<dbReference type="Gene3D" id="3.50.50.60">
    <property type="entry name" value="FAD/NAD(P)-binding domain"/>
    <property type="match status" value="1"/>
</dbReference>
<dbReference type="EC" id="1.13.12.3" evidence="3"/>
<evidence type="ECO:0000313" key="8">
    <source>
        <dbReference type="EMBL" id="SEI72237.1"/>
    </source>
</evidence>
<evidence type="ECO:0000256" key="6">
    <source>
        <dbReference type="ARBA" id="ARBA00047321"/>
    </source>
</evidence>
<dbReference type="EMBL" id="FNYS01000003">
    <property type="protein sequence ID" value="SEI72237.1"/>
    <property type="molecule type" value="Genomic_DNA"/>
</dbReference>
<comment type="pathway">
    <text evidence="1">Plant hormone metabolism; auxin biosynthesis.</text>
</comment>
<gene>
    <name evidence="8" type="ORF">SAMN04488018_103241</name>
</gene>
<dbReference type="InterPro" id="IPR036188">
    <property type="entry name" value="FAD/NAD-bd_sf"/>
</dbReference>
<evidence type="ECO:0000256" key="3">
    <source>
        <dbReference type="ARBA" id="ARBA00012535"/>
    </source>
</evidence>
<dbReference type="InterPro" id="IPR002937">
    <property type="entry name" value="Amino_oxidase"/>
</dbReference>
<dbReference type="GO" id="GO:0009851">
    <property type="term" value="P:auxin biosynthetic process"/>
    <property type="evidence" value="ECO:0007669"/>
    <property type="project" value="UniProtKB-KW"/>
</dbReference>
<protein>
    <recommendedName>
        <fullName evidence="4">Tryptophan 2-monooxygenase</fullName>
        <ecNumber evidence="3">1.13.12.3</ecNumber>
    </recommendedName>
</protein>
<keyword evidence="5" id="KW-0073">Auxin biosynthesis</keyword>
<comment type="similarity">
    <text evidence="2">Belongs to the tryptophan 2-monooxygenase family.</text>
</comment>
<proteinExistence type="inferred from homology"/>
<accession>A0A1H6T563</accession>
<dbReference type="Gene3D" id="3.90.660.10">
    <property type="match status" value="1"/>
</dbReference>
<dbReference type="SUPFAM" id="SSF51905">
    <property type="entry name" value="FAD/NAD(P)-binding domain"/>
    <property type="match status" value="1"/>
</dbReference>
<dbReference type="Proteomes" id="UP000183077">
    <property type="component" value="Unassembled WGS sequence"/>
</dbReference>
<evidence type="ECO:0000313" key="9">
    <source>
        <dbReference type="Proteomes" id="UP000183077"/>
    </source>
</evidence>
<evidence type="ECO:0000256" key="2">
    <source>
        <dbReference type="ARBA" id="ARBA00005833"/>
    </source>
</evidence>
<dbReference type="RefSeq" id="WP_074745052.1">
    <property type="nucleotide sequence ID" value="NZ_FNYS01000003.1"/>
</dbReference>
<name>A0A1H6T563_9FLAO</name>
<dbReference type="Pfam" id="PF01593">
    <property type="entry name" value="Amino_oxidase"/>
    <property type="match status" value="1"/>
</dbReference>